<dbReference type="Gene3D" id="1.10.10.10">
    <property type="entry name" value="Winged helix-like DNA-binding domain superfamily/Winged helix DNA-binding domain"/>
    <property type="match status" value="1"/>
</dbReference>
<feature type="domain" description="HSF-type DNA-binding" evidence="6">
    <location>
        <begin position="368"/>
        <end position="462"/>
    </location>
</feature>
<evidence type="ECO:0000313" key="8">
    <source>
        <dbReference type="EMBL" id="CAD8888999.1"/>
    </source>
</evidence>
<feature type="compositionally biased region" description="Polar residues" evidence="5">
    <location>
        <begin position="1"/>
        <end position="27"/>
    </location>
</feature>
<dbReference type="EMBL" id="HBFR01022546">
    <property type="protein sequence ID" value="CAD8888996.1"/>
    <property type="molecule type" value="Transcribed_RNA"/>
</dbReference>
<proteinExistence type="inferred from homology"/>
<feature type="region of interest" description="Disordered" evidence="5">
    <location>
        <begin position="1"/>
        <end position="62"/>
    </location>
</feature>
<dbReference type="SUPFAM" id="SSF46785">
    <property type="entry name" value="Winged helix' DNA-binding domain"/>
    <property type="match status" value="1"/>
</dbReference>
<accession>A0A6U5HFJ0</accession>
<feature type="compositionally biased region" description="Polar residues" evidence="5">
    <location>
        <begin position="644"/>
        <end position="655"/>
    </location>
</feature>
<dbReference type="InterPro" id="IPR036390">
    <property type="entry name" value="WH_DNA-bd_sf"/>
</dbReference>
<feature type="region of interest" description="Disordered" evidence="5">
    <location>
        <begin position="707"/>
        <end position="733"/>
    </location>
</feature>
<evidence type="ECO:0000259" key="6">
    <source>
        <dbReference type="SMART" id="SM00415"/>
    </source>
</evidence>
<dbReference type="AlphaFoldDB" id="A0A6U5HFJ0"/>
<gene>
    <name evidence="7" type="ORF">CHYS00102_LOCUS16196</name>
    <name evidence="8" type="ORF">CHYS00102_LOCUS16199</name>
</gene>
<dbReference type="InterPro" id="IPR000232">
    <property type="entry name" value="HSF_DNA-bd"/>
</dbReference>
<evidence type="ECO:0000256" key="2">
    <source>
        <dbReference type="ARBA" id="ARBA00023125"/>
    </source>
</evidence>
<reference evidence="8" key="1">
    <citation type="submission" date="2021-01" db="EMBL/GenBank/DDBJ databases">
        <authorList>
            <person name="Corre E."/>
            <person name="Pelletier E."/>
            <person name="Niang G."/>
            <person name="Scheremetjew M."/>
            <person name="Finn R."/>
            <person name="Kale V."/>
            <person name="Holt S."/>
            <person name="Cochrane G."/>
            <person name="Meng A."/>
            <person name="Brown T."/>
            <person name="Cohen L."/>
        </authorList>
    </citation>
    <scope>NUCLEOTIDE SEQUENCE</scope>
    <source>
        <strain evidence="8">308</strain>
    </source>
</reference>
<dbReference type="GO" id="GO:0003700">
    <property type="term" value="F:DNA-binding transcription factor activity"/>
    <property type="evidence" value="ECO:0007669"/>
    <property type="project" value="InterPro"/>
</dbReference>
<dbReference type="FunFam" id="1.10.10.10:FF:000479">
    <property type="entry name" value="Predicted protein"/>
    <property type="match status" value="1"/>
</dbReference>
<feature type="compositionally biased region" description="Polar residues" evidence="5">
    <location>
        <begin position="481"/>
        <end position="492"/>
    </location>
</feature>
<feature type="region of interest" description="Disordered" evidence="5">
    <location>
        <begin position="288"/>
        <end position="318"/>
    </location>
</feature>
<dbReference type="GO" id="GO:0043565">
    <property type="term" value="F:sequence-specific DNA binding"/>
    <property type="evidence" value="ECO:0007669"/>
    <property type="project" value="InterPro"/>
</dbReference>
<feature type="compositionally biased region" description="Polar residues" evidence="5">
    <location>
        <begin position="307"/>
        <end position="318"/>
    </location>
</feature>
<sequence>MATHFSSVEDTSSASNSVSATETNINRAINPLGPKPLPETSTGSTNLPSSTHSSSSHLNGVSIPMPSVANPLLGALHPALSILASHNNSSMAGTTSGEFSHNTNQNAVFQVPFTGSFPNFMGTTQKQSVEGPGIQNQDQAAVAAKQAQLYAMYLAGFNAAKQQQQIHQQQSKVVANKNENSVLAKSSTITNVPQSAPNVAAPPKLTENNLLNHSLVSPMSLTTPVVSPLNNDSALSPADTVAAAIKLGMGSALTNSLIGSKAPTDGKTKINGKSNLNILRPNITTSTVSTTTKQKIKTLPGVARRPSISTNGTMQRSCSLPSIHPSGTPPVPSSLASVSTNTSAVVSDLPVVSPAIKSKESKDGTSTGSNPFPRKLMEMLTKEDPSVVSFLPSGEAFVVRDADRFVADVLPRYFRHTKLTSFQRQLNLYGFRRITKGPDAGAYRHDLFCRDNQDLCVQMKRSKQKGGMSPMLAGTRRLRLNSISDTPTSSSEGPMEGSPAPPPLSDDCTGNLSPGNGLLPPAISSSAPTHGVLSQSMQQTTWSGNISKSKSIIGLSSQVFEHHQHGSTSSSVPTGLGLLMSGNLAQQQQEQPIPRKVSLEQQQLIDQDRRDRERQASALAAAGMVAETVSRSRSNSVVEHAPSPTASDFPNPSLRSQSGSGSKLIASSSTAEVAWMSEVEALGDVADMELDFSTMFDPLNEVFIPQPDGWPEPVKKTEAKTAHPDGWTLGGKN</sequence>
<evidence type="ECO:0000256" key="4">
    <source>
        <dbReference type="RuleBase" id="RU004020"/>
    </source>
</evidence>
<dbReference type="PANTHER" id="PTHR10015:SF206">
    <property type="entry name" value="HSF-TYPE DNA-BINDING DOMAIN-CONTAINING PROTEIN"/>
    <property type="match status" value="1"/>
</dbReference>
<evidence type="ECO:0000256" key="3">
    <source>
        <dbReference type="ARBA" id="ARBA00023242"/>
    </source>
</evidence>
<evidence type="ECO:0000256" key="1">
    <source>
        <dbReference type="ARBA" id="ARBA00004123"/>
    </source>
</evidence>
<protein>
    <recommendedName>
        <fullName evidence="6">HSF-type DNA-binding domain-containing protein</fullName>
    </recommendedName>
</protein>
<dbReference type="GO" id="GO:0005634">
    <property type="term" value="C:nucleus"/>
    <property type="evidence" value="ECO:0007669"/>
    <property type="project" value="UniProtKB-SubCell"/>
</dbReference>
<organism evidence="8">
    <name type="scientific">Corethron hystrix</name>
    <dbReference type="NCBI Taxonomy" id="216773"/>
    <lineage>
        <taxon>Eukaryota</taxon>
        <taxon>Sar</taxon>
        <taxon>Stramenopiles</taxon>
        <taxon>Ochrophyta</taxon>
        <taxon>Bacillariophyta</taxon>
        <taxon>Coscinodiscophyceae</taxon>
        <taxon>Corethrophycidae</taxon>
        <taxon>Corethrales</taxon>
        <taxon>Corethraceae</taxon>
        <taxon>Corethron</taxon>
    </lineage>
</organism>
<dbReference type="InterPro" id="IPR036388">
    <property type="entry name" value="WH-like_DNA-bd_sf"/>
</dbReference>
<comment type="subcellular location">
    <subcellularLocation>
        <location evidence="1">Nucleus</location>
    </subcellularLocation>
</comment>
<dbReference type="Pfam" id="PF00447">
    <property type="entry name" value="HSF_DNA-bind"/>
    <property type="match status" value="1"/>
</dbReference>
<dbReference type="PANTHER" id="PTHR10015">
    <property type="entry name" value="HEAT SHOCK TRANSCRIPTION FACTOR"/>
    <property type="match status" value="1"/>
</dbReference>
<comment type="similarity">
    <text evidence="4">Belongs to the HSF family.</text>
</comment>
<feature type="region of interest" description="Disordered" evidence="5">
    <location>
        <begin position="461"/>
        <end position="538"/>
    </location>
</feature>
<dbReference type="PRINTS" id="PR00056">
    <property type="entry name" value="HSFDOMAIN"/>
</dbReference>
<dbReference type="EMBL" id="HBFR01022549">
    <property type="protein sequence ID" value="CAD8888999.1"/>
    <property type="molecule type" value="Transcribed_RNA"/>
</dbReference>
<feature type="compositionally biased region" description="Basic and acidic residues" evidence="5">
    <location>
        <begin position="713"/>
        <end position="723"/>
    </location>
</feature>
<dbReference type="SMART" id="SM00415">
    <property type="entry name" value="HSF"/>
    <property type="match status" value="1"/>
</dbReference>
<keyword evidence="2" id="KW-0238">DNA-binding</keyword>
<evidence type="ECO:0000313" key="7">
    <source>
        <dbReference type="EMBL" id="CAD8888996.1"/>
    </source>
</evidence>
<evidence type="ECO:0000256" key="5">
    <source>
        <dbReference type="SAM" id="MobiDB-lite"/>
    </source>
</evidence>
<name>A0A6U5HFJ0_9STRA</name>
<feature type="compositionally biased region" description="Polar residues" evidence="5">
    <location>
        <begin position="523"/>
        <end position="538"/>
    </location>
</feature>
<feature type="region of interest" description="Disordered" evidence="5">
    <location>
        <begin position="623"/>
        <end position="662"/>
    </location>
</feature>
<keyword evidence="3" id="KW-0539">Nucleus</keyword>
<feature type="compositionally biased region" description="Low complexity" evidence="5">
    <location>
        <begin position="43"/>
        <end position="62"/>
    </location>
</feature>